<evidence type="ECO:0000256" key="1">
    <source>
        <dbReference type="SAM" id="Phobius"/>
    </source>
</evidence>
<feature type="transmembrane region" description="Helical" evidence="1">
    <location>
        <begin position="46"/>
        <end position="68"/>
    </location>
</feature>
<accession>A0A6D2JBF2</accession>
<comment type="caution">
    <text evidence="2">The sequence shown here is derived from an EMBL/GenBank/DDBJ whole genome shotgun (WGS) entry which is preliminary data.</text>
</comment>
<dbReference type="Proteomes" id="UP000467841">
    <property type="component" value="Unassembled WGS sequence"/>
</dbReference>
<dbReference type="AlphaFoldDB" id="A0A6D2JBF2"/>
<sequence>MFLRPTPHPQRSKGLMCHHVGTWSPQSPWRREHHSALGTWGAHPPLALSASSMAHLGSLLLIFSTNWFTSSPCWRAIPLLNKVHSNLKLPLLTLTTNGSFLFLVLLSSLNLSLQTAPSERHIPCIRFFHLWFLSSLVYPLHLDILSLILLAFLLLLPVQLLASLTSQHLELVPEMHQNQRIRVVMIGLVNSTLSSIESKNSSDKLDRAG</sequence>
<reference evidence="2" key="1">
    <citation type="submission" date="2020-01" db="EMBL/GenBank/DDBJ databases">
        <authorList>
            <person name="Mishra B."/>
        </authorList>
    </citation>
    <scope>NUCLEOTIDE SEQUENCE [LARGE SCALE GENOMIC DNA]</scope>
</reference>
<proteinExistence type="predicted"/>
<dbReference type="EMBL" id="CACVBM020001191">
    <property type="protein sequence ID" value="CAA7038287.1"/>
    <property type="molecule type" value="Genomic_DNA"/>
</dbReference>
<name>A0A6D2JBF2_9BRAS</name>
<evidence type="ECO:0000313" key="2">
    <source>
        <dbReference type="EMBL" id="CAA7038287.1"/>
    </source>
</evidence>
<gene>
    <name evidence="2" type="ORF">MERR_LOCUS25522</name>
</gene>
<feature type="transmembrane region" description="Helical" evidence="1">
    <location>
        <begin position="89"/>
        <end position="109"/>
    </location>
</feature>
<keyword evidence="1" id="KW-1133">Transmembrane helix</keyword>
<protein>
    <submittedName>
        <fullName evidence="2">Uncharacterized protein</fullName>
    </submittedName>
</protein>
<keyword evidence="3" id="KW-1185">Reference proteome</keyword>
<evidence type="ECO:0000313" key="3">
    <source>
        <dbReference type="Proteomes" id="UP000467841"/>
    </source>
</evidence>
<organism evidence="2 3">
    <name type="scientific">Microthlaspi erraticum</name>
    <dbReference type="NCBI Taxonomy" id="1685480"/>
    <lineage>
        <taxon>Eukaryota</taxon>
        <taxon>Viridiplantae</taxon>
        <taxon>Streptophyta</taxon>
        <taxon>Embryophyta</taxon>
        <taxon>Tracheophyta</taxon>
        <taxon>Spermatophyta</taxon>
        <taxon>Magnoliopsida</taxon>
        <taxon>eudicotyledons</taxon>
        <taxon>Gunneridae</taxon>
        <taxon>Pentapetalae</taxon>
        <taxon>rosids</taxon>
        <taxon>malvids</taxon>
        <taxon>Brassicales</taxon>
        <taxon>Brassicaceae</taxon>
        <taxon>Coluteocarpeae</taxon>
        <taxon>Microthlaspi</taxon>
    </lineage>
</organism>
<feature type="transmembrane region" description="Helical" evidence="1">
    <location>
        <begin position="129"/>
        <end position="156"/>
    </location>
</feature>
<keyword evidence="1" id="KW-0472">Membrane</keyword>
<keyword evidence="1" id="KW-0812">Transmembrane</keyword>